<dbReference type="Proteomes" id="UP000565724">
    <property type="component" value="Unassembled WGS sequence"/>
</dbReference>
<evidence type="ECO:0008006" key="3">
    <source>
        <dbReference type="Google" id="ProtNLM"/>
    </source>
</evidence>
<name>A0A7Y6A716_9CELL</name>
<comment type="caution">
    <text evidence="1">The sequence shown here is derived from an EMBL/GenBank/DDBJ whole genome shotgun (WGS) entry which is preliminary data.</text>
</comment>
<dbReference type="AlphaFoldDB" id="A0A7Y6A716"/>
<evidence type="ECO:0000313" key="1">
    <source>
        <dbReference type="EMBL" id="NUU19684.1"/>
    </source>
</evidence>
<reference evidence="1 2" key="1">
    <citation type="submission" date="2020-05" db="EMBL/GenBank/DDBJ databases">
        <title>Genome Sequencing of Type Strains.</title>
        <authorList>
            <person name="Lemaire J.F."/>
            <person name="Inderbitzin P."/>
            <person name="Gregorio O.A."/>
            <person name="Collins S.B."/>
            <person name="Wespe N."/>
            <person name="Knight-Connoni V."/>
        </authorList>
    </citation>
    <scope>NUCLEOTIDE SEQUENCE [LARGE SCALE GENOMIC DNA]</scope>
    <source>
        <strain evidence="1 2">ATCC 25174</strain>
    </source>
</reference>
<keyword evidence="2" id="KW-1185">Reference proteome</keyword>
<dbReference type="EMBL" id="JABMCI010000071">
    <property type="protein sequence ID" value="NUU19684.1"/>
    <property type="molecule type" value="Genomic_DNA"/>
</dbReference>
<accession>A0A7Y6A716</accession>
<dbReference type="RefSeq" id="WP_175349594.1">
    <property type="nucleotide sequence ID" value="NZ_JABMCI010000071.1"/>
</dbReference>
<protein>
    <recommendedName>
        <fullName evidence="3">DUF1269 domain-containing family protein</fullName>
    </recommendedName>
</protein>
<proteinExistence type="predicted"/>
<organism evidence="1 2">
    <name type="scientific">Cellulomonas humilata</name>
    <dbReference type="NCBI Taxonomy" id="144055"/>
    <lineage>
        <taxon>Bacteria</taxon>
        <taxon>Bacillati</taxon>
        <taxon>Actinomycetota</taxon>
        <taxon>Actinomycetes</taxon>
        <taxon>Micrococcales</taxon>
        <taxon>Cellulomonadaceae</taxon>
        <taxon>Cellulomonas</taxon>
    </lineage>
</organism>
<evidence type="ECO:0000313" key="2">
    <source>
        <dbReference type="Proteomes" id="UP000565724"/>
    </source>
</evidence>
<sequence>MSDAAGRRPVDDAPDADLVEYLVVAVPDLEALDRLVPALRELVEASAIRIIDLVCVTRSAQGGGLTVLELEDVDSLAGLRDVEGEVGGLLSAHDIATAALAVGPGSSAVVLLVEGCWAARLSMAAKLAGGRIVGGERIARRRVQTALESHTSSPGTQW</sequence>
<gene>
    <name evidence="1" type="ORF">HP550_20775</name>
</gene>